<evidence type="ECO:0000313" key="2">
    <source>
        <dbReference type="Proteomes" id="UP001500928"/>
    </source>
</evidence>
<gene>
    <name evidence="1" type="ORF">GCM10023200_33800</name>
</gene>
<sequence>MTGSAVPAAPARVRGSTTITELLRRHPDGSALRLLAAIGVPCAYCGGALREPITLAARRHGRDPGSFLRACQALDDGWPAEDLLAAARRRTGEGA</sequence>
<dbReference type="EMBL" id="BAABHO010000026">
    <property type="protein sequence ID" value="GAA4794993.1"/>
    <property type="molecule type" value="Genomic_DNA"/>
</dbReference>
<protein>
    <submittedName>
        <fullName evidence="1">Uncharacterized protein</fullName>
    </submittedName>
</protein>
<evidence type="ECO:0000313" key="1">
    <source>
        <dbReference type="EMBL" id="GAA4794993.1"/>
    </source>
</evidence>
<dbReference type="Proteomes" id="UP001500928">
    <property type="component" value="Unassembled WGS sequence"/>
</dbReference>
<name>A0ABP9BJL0_9PSEU</name>
<accession>A0ABP9BJL0</accession>
<dbReference type="RefSeq" id="WP_345417321.1">
    <property type="nucleotide sequence ID" value="NZ_BAABHO010000026.1"/>
</dbReference>
<dbReference type="InterPro" id="IPR038062">
    <property type="entry name" value="ScdA-like_N_sf"/>
</dbReference>
<organism evidence="1 2">
    <name type="scientific">Actinomycetospora chlora</name>
    <dbReference type="NCBI Taxonomy" id="663608"/>
    <lineage>
        <taxon>Bacteria</taxon>
        <taxon>Bacillati</taxon>
        <taxon>Actinomycetota</taxon>
        <taxon>Actinomycetes</taxon>
        <taxon>Pseudonocardiales</taxon>
        <taxon>Pseudonocardiaceae</taxon>
        <taxon>Actinomycetospora</taxon>
    </lineage>
</organism>
<keyword evidence="2" id="KW-1185">Reference proteome</keyword>
<comment type="caution">
    <text evidence="1">The sequence shown here is derived from an EMBL/GenBank/DDBJ whole genome shotgun (WGS) entry which is preliminary data.</text>
</comment>
<reference evidence="2" key="1">
    <citation type="journal article" date="2019" name="Int. J. Syst. Evol. Microbiol.">
        <title>The Global Catalogue of Microorganisms (GCM) 10K type strain sequencing project: providing services to taxonomists for standard genome sequencing and annotation.</title>
        <authorList>
            <consortium name="The Broad Institute Genomics Platform"/>
            <consortium name="The Broad Institute Genome Sequencing Center for Infectious Disease"/>
            <person name="Wu L."/>
            <person name="Ma J."/>
        </authorList>
    </citation>
    <scope>NUCLEOTIDE SEQUENCE [LARGE SCALE GENOMIC DNA]</scope>
    <source>
        <strain evidence="2">JCM 17979</strain>
    </source>
</reference>
<dbReference type="Gene3D" id="1.10.3910.10">
    <property type="entry name" value="SP0561-like"/>
    <property type="match status" value="1"/>
</dbReference>
<proteinExistence type="predicted"/>
<dbReference type="SUPFAM" id="SSF140683">
    <property type="entry name" value="SP0561-like"/>
    <property type="match status" value="1"/>
</dbReference>